<proteinExistence type="predicted"/>
<gene>
    <name evidence="2" type="ORF">PZE19_03570</name>
</gene>
<comment type="caution">
    <text evidence="2">The sequence shown here is derived from an EMBL/GenBank/DDBJ whole genome shotgun (WGS) entry which is preliminary data.</text>
</comment>
<name>A0ABT6F5H5_9BACT</name>
<evidence type="ECO:0000313" key="2">
    <source>
        <dbReference type="EMBL" id="MDG3002836.1"/>
    </source>
</evidence>
<feature type="compositionally biased region" description="Polar residues" evidence="1">
    <location>
        <begin position="74"/>
        <end position="85"/>
    </location>
</feature>
<evidence type="ECO:0000256" key="1">
    <source>
        <dbReference type="SAM" id="MobiDB-lite"/>
    </source>
</evidence>
<organism evidence="2 3">
    <name type="scientific">Paludisphaera mucosa</name>
    <dbReference type="NCBI Taxonomy" id="3030827"/>
    <lineage>
        <taxon>Bacteria</taxon>
        <taxon>Pseudomonadati</taxon>
        <taxon>Planctomycetota</taxon>
        <taxon>Planctomycetia</taxon>
        <taxon>Isosphaerales</taxon>
        <taxon>Isosphaeraceae</taxon>
        <taxon>Paludisphaera</taxon>
    </lineage>
</organism>
<feature type="compositionally biased region" description="Basic residues" evidence="1">
    <location>
        <begin position="101"/>
        <end position="111"/>
    </location>
</feature>
<keyword evidence="3" id="KW-1185">Reference proteome</keyword>
<dbReference type="RefSeq" id="WP_277859199.1">
    <property type="nucleotide sequence ID" value="NZ_JARRAG010000001.1"/>
</dbReference>
<sequence length="111" mass="11313">MLRSSFVKRIVPSLALAATALFAIAIGPLGVSAALAQAASAPFVFGFGPQGLNYYAAPGVAAAPVAAPRLTVPTQTRAATSSGSRSVGPGARNWATGNRVPSHRPWLRSRS</sequence>
<protein>
    <submittedName>
        <fullName evidence="2">Uncharacterized protein</fullName>
    </submittedName>
</protein>
<accession>A0ABT6F5H5</accession>
<reference evidence="2 3" key="1">
    <citation type="submission" date="2023-03" db="EMBL/GenBank/DDBJ databases">
        <title>Paludisphaera mucosa sp. nov. a novel planctomycete from northern fen.</title>
        <authorList>
            <person name="Ivanova A."/>
        </authorList>
    </citation>
    <scope>NUCLEOTIDE SEQUENCE [LARGE SCALE GENOMIC DNA]</scope>
    <source>
        <strain evidence="2 3">Pla2</strain>
    </source>
</reference>
<dbReference type="EMBL" id="JARRAG010000001">
    <property type="protein sequence ID" value="MDG3002836.1"/>
    <property type="molecule type" value="Genomic_DNA"/>
</dbReference>
<evidence type="ECO:0000313" key="3">
    <source>
        <dbReference type="Proteomes" id="UP001216907"/>
    </source>
</evidence>
<feature type="region of interest" description="Disordered" evidence="1">
    <location>
        <begin position="74"/>
        <end position="111"/>
    </location>
</feature>
<dbReference type="Proteomes" id="UP001216907">
    <property type="component" value="Unassembled WGS sequence"/>
</dbReference>